<feature type="domain" description="Dynein axonemal assembly factor 5 HEAT-repeat" evidence="2">
    <location>
        <begin position="316"/>
        <end position="508"/>
    </location>
</feature>
<evidence type="ECO:0000259" key="2">
    <source>
        <dbReference type="Pfam" id="PF24573"/>
    </source>
</evidence>
<sequence>MADPEEHVVENILRNITRFINGLSDENRNTRKRSLEGIRKEILSRKPQLEPTDLQQALKEIVKPLLQVLSDPVEKCRDLSLCFMADCLQVVPEPYNFLSFIIPVVVQRLGQQDIVEPSEELRLSLVKLLLLLVESCKKKMGPYVDDMVKILQRTIIDPYPEVKKESCHCASALAKAVPEFFHMQSETLIKPLLMSISHQHSRVRVDVIKTIGDVIQYGNGKSVDDVVSHLAQRLFDTSPMVRAGVIQVVGQWLLDLPDRYSFHYKLIPLLLSGITDEVAEIRAQADALWNDVGVKYESENEKDLKDLQDFPPPDPDHYPPGVEPPNLGCRKLVYHNFSKIVPGIVNDITDWVAPTRIKSAHLLYTLMLDEGDNVTQHLEKVLGGLYRAAMDDEQEVVKYVEKSAELIGYFVSPKVWCKMILDGVRLTQSVGSLIVLAAIIRGSRQADMKSHLDDIVGVITEPSLCRVADASLQYHLLACVESLTLVSKDDCTDISLSLFSLLITVLALHRADIVKDQVHKLLVKLAEVQHLEGVQDLYSAHTRVVWPD</sequence>
<dbReference type="GO" id="GO:0005737">
    <property type="term" value="C:cytoplasm"/>
    <property type="evidence" value="ECO:0007669"/>
    <property type="project" value="TreeGrafter"/>
</dbReference>
<dbReference type="PANTHER" id="PTHR16216:SF2">
    <property type="entry name" value="DYNEIN AXONEMAL ASSEMBLY FACTOR 5"/>
    <property type="match status" value="1"/>
</dbReference>
<dbReference type="GO" id="GO:0045505">
    <property type="term" value="F:dynein intermediate chain binding"/>
    <property type="evidence" value="ECO:0007669"/>
    <property type="project" value="TreeGrafter"/>
</dbReference>
<organism evidence="4 5">
    <name type="scientific">Ridgeia piscesae</name>
    <name type="common">Tubeworm</name>
    <dbReference type="NCBI Taxonomy" id="27915"/>
    <lineage>
        <taxon>Eukaryota</taxon>
        <taxon>Metazoa</taxon>
        <taxon>Spiralia</taxon>
        <taxon>Lophotrochozoa</taxon>
        <taxon>Annelida</taxon>
        <taxon>Polychaeta</taxon>
        <taxon>Sedentaria</taxon>
        <taxon>Canalipalpata</taxon>
        <taxon>Sabellida</taxon>
        <taxon>Siboglinidae</taxon>
        <taxon>Ridgeia</taxon>
    </lineage>
</organism>
<dbReference type="Gene3D" id="1.25.10.10">
    <property type="entry name" value="Leucine-rich Repeat Variant"/>
    <property type="match status" value="2"/>
</dbReference>
<dbReference type="GO" id="GO:0036159">
    <property type="term" value="P:inner dynein arm assembly"/>
    <property type="evidence" value="ECO:0007669"/>
    <property type="project" value="TreeGrafter"/>
</dbReference>
<dbReference type="PANTHER" id="PTHR16216">
    <property type="entry name" value="DYNEIN ASSEMBLY FACTOR 5, AXONEMAL"/>
    <property type="match status" value="1"/>
</dbReference>
<evidence type="ECO:0000313" key="5">
    <source>
        <dbReference type="Proteomes" id="UP001209878"/>
    </source>
</evidence>
<feature type="region of interest" description="Disordered" evidence="1">
    <location>
        <begin position="302"/>
        <end position="322"/>
    </location>
</feature>
<dbReference type="Pfam" id="PF24573">
    <property type="entry name" value="HEAT_DAAF5"/>
    <property type="match status" value="1"/>
</dbReference>
<dbReference type="InterPro" id="IPR057978">
    <property type="entry name" value="TPR_DAAF5"/>
</dbReference>
<evidence type="ECO:0000259" key="3">
    <source>
        <dbReference type="Pfam" id="PF25757"/>
    </source>
</evidence>
<dbReference type="AlphaFoldDB" id="A0AAD9P6U3"/>
<comment type="caution">
    <text evidence="4">The sequence shown here is derived from an EMBL/GenBank/DDBJ whole genome shotgun (WGS) entry which is preliminary data.</text>
</comment>
<reference evidence="4" key="1">
    <citation type="journal article" date="2023" name="Mol. Biol. Evol.">
        <title>Third-Generation Sequencing Reveals the Adaptive Role of the Epigenome in Three Deep-Sea Polychaetes.</title>
        <authorList>
            <person name="Perez M."/>
            <person name="Aroh O."/>
            <person name="Sun Y."/>
            <person name="Lan Y."/>
            <person name="Juniper S.K."/>
            <person name="Young C.R."/>
            <person name="Angers B."/>
            <person name="Qian P.Y."/>
        </authorList>
    </citation>
    <scope>NUCLEOTIDE SEQUENCE</scope>
    <source>
        <strain evidence="4">R07B-5</strain>
    </source>
</reference>
<evidence type="ECO:0008006" key="6">
    <source>
        <dbReference type="Google" id="ProtNLM"/>
    </source>
</evidence>
<dbReference type="GO" id="GO:0003341">
    <property type="term" value="P:cilium movement"/>
    <property type="evidence" value="ECO:0007669"/>
    <property type="project" value="TreeGrafter"/>
</dbReference>
<proteinExistence type="predicted"/>
<feature type="domain" description="Dynein axonemal assembly factor 5 TPR repeats" evidence="3">
    <location>
        <begin position="23"/>
        <end position="306"/>
    </location>
</feature>
<dbReference type="InterPro" id="IPR056497">
    <property type="entry name" value="HEAT_DAAF5"/>
</dbReference>
<protein>
    <recommendedName>
        <fullName evidence="6">TOG domain-containing protein</fullName>
    </recommendedName>
</protein>
<dbReference type="Pfam" id="PF25757">
    <property type="entry name" value="TPR_DNAAF5"/>
    <property type="match status" value="1"/>
</dbReference>
<keyword evidence="5" id="KW-1185">Reference proteome</keyword>
<name>A0AAD9P6U3_RIDPI</name>
<evidence type="ECO:0000256" key="1">
    <source>
        <dbReference type="SAM" id="MobiDB-lite"/>
    </source>
</evidence>
<dbReference type="InterPro" id="IPR011989">
    <property type="entry name" value="ARM-like"/>
</dbReference>
<dbReference type="GO" id="GO:0036158">
    <property type="term" value="P:outer dynein arm assembly"/>
    <property type="evidence" value="ECO:0007669"/>
    <property type="project" value="TreeGrafter"/>
</dbReference>
<gene>
    <name evidence="4" type="ORF">NP493_113g03034</name>
</gene>
<dbReference type="EMBL" id="JAODUO010000112">
    <property type="protein sequence ID" value="KAK2189217.1"/>
    <property type="molecule type" value="Genomic_DNA"/>
</dbReference>
<evidence type="ECO:0000313" key="4">
    <source>
        <dbReference type="EMBL" id="KAK2189217.1"/>
    </source>
</evidence>
<dbReference type="InterPro" id="IPR016024">
    <property type="entry name" value="ARM-type_fold"/>
</dbReference>
<dbReference type="Proteomes" id="UP001209878">
    <property type="component" value="Unassembled WGS sequence"/>
</dbReference>
<accession>A0AAD9P6U3</accession>
<dbReference type="InterPro" id="IPR052623">
    <property type="entry name" value="DAAF5"/>
</dbReference>
<dbReference type="SUPFAM" id="SSF48371">
    <property type="entry name" value="ARM repeat"/>
    <property type="match status" value="1"/>
</dbReference>